<dbReference type="CDD" id="cd07211">
    <property type="entry name" value="Pat_PNPLA8"/>
    <property type="match status" value="1"/>
</dbReference>
<accession>T1G2P6</accession>
<dbReference type="Pfam" id="PF01734">
    <property type="entry name" value="Patatin"/>
    <property type="match status" value="1"/>
</dbReference>
<evidence type="ECO:0000256" key="4">
    <source>
        <dbReference type="PROSITE-ProRule" id="PRU01161"/>
    </source>
</evidence>
<dbReference type="GO" id="GO:0047499">
    <property type="term" value="F:calcium-independent phospholipase A2 activity"/>
    <property type="evidence" value="ECO:0000318"/>
    <property type="project" value="GO_Central"/>
</dbReference>
<feature type="active site" description="Proton acceptor" evidence="4">
    <location>
        <position position="228"/>
    </location>
</feature>
<dbReference type="eggNOG" id="KOG4231">
    <property type="taxonomic scope" value="Eukaryota"/>
</dbReference>
<dbReference type="STRING" id="6412.T1G2P6"/>
<reference evidence="8" key="3">
    <citation type="submission" date="2015-06" db="UniProtKB">
        <authorList>
            <consortium name="EnsemblMetazoa"/>
        </authorList>
    </citation>
    <scope>IDENTIFICATION</scope>
</reference>
<dbReference type="CTD" id="20215344"/>
<dbReference type="Gene3D" id="3.40.1090.10">
    <property type="entry name" value="Cytosolic phospholipase A2 catalytic domain"/>
    <property type="match status" value="1"/>
</dbReference>
<reference evidence="7 9" key="2">
    <citation type="journal article" date="2013" name="Nature">
        <title>Insights into bilaterian evolution from three spiralian genomes.</title>
        <authorList>
            <person name="Simakov O."/>
            <person name="Marletaz F."/>
            <person name="Cho S.J."/>
            <person name="Edsinger-Gonzales E."/>
            <person name="Havlak P."/>
            <person name="Hellsten U."/>
            <person name="Kuo D.H."/>
            <person name="Larsson T."/>
            <person name="Lv J."/>
            <person name="Arendt D."/>
            <person name="Savage R."/>
            <person name="Osoegawa K."/>
            <person name="de Jong P."/>
            <person name="Grimwood J."/>
            <person name="Chapman J.A."/>
            <person name="Shapiro H."/>
            <person name="Aerts A."/>
            <person name="Otillar R.P."/>
            <person name="Terry A.Y."/>
            <person name="Boore J.L."/>
            <person name="Grigoriev I.V."/>
            <person name="Lindberg D.R."/>
            <person name="Seaver E.C."/>
            <person name="Weisblat D.A."/>
            <person name="Putnam N.H."/>
            <person name="Rokhsar D.S."/>
        </authorList>
    </citation>
    <scope>NUCLEOTIDE SEQUENCE</scope>
</reference>
<evidence type="ECO:0000256" key="2">
    <source>
        <dbReference type="ARBA" id="ARBA00022963"/>
    </source>
</evidence>
<dbReference type="RefSeq" id="XP_009014767.1">
    <property type="nucleotide sequence ID" value="XM_009016519.1"/>
</dbReference>
<dbReference type="GO" id="GO:0016020">
    <property type="term" value="C:membrane"/>
    <property type="evidence" value="ECO:0000318"/>
    <property type="project" value="GO_Central"/>
</dbReference>
<evidence type="ECO:0000256" key="5">
    <source>
        <dbReference type="SAM" id="Phobius"/>
    </source>
</evidence>
<evidence type="ECO:0000313" key="9">
    <source>
        <dbReference type="Proteomes" id="UP000015101"/>
    </source>
</evidence>
<dbReference type="GO" id="GO:0016042">
    <property type="term" value="P:lipid catabolic process"/>
    <property type="evidence" value="ECO:0007669"/>
    <property type="project" value="UniProtKB-UniRule"/>
</dbReference>
<keyword evidence="1 4" id="KW-0378">Hydrolase</keyword>
<feature type="domain" description="PNPLA" evidence="6">
    <location>
        <begin position="47"/>
        <end position="241"/>
    </location>
</feature>
<keyword evidence="9" id="KW-1185">Reference proteome</keyword>
<keyword evidence="3 4" id="KW-0443">Lipid metabolism</keyword>
<dbReference type="PANTHER" id="PTHR24185">
    <property type="entry name" value="CALCIUM-INDEPENDENT PHOSPHOLIPASE A2-GAMMA"/>
    <property type="match status" value="1"/>
</dbReference>
<evidence type="ECO:0000259" key="6">
    <source>
        <dbReference type="PROSITE" id="PS51635"/>
    </source>
</evidence>
<dbReference type="AlphaFoldDB" id="T1G2P6"/>
<dbReference type="Proteomes" id="UP000015101">
    <property type="component" value="Unassembled WGS sequence"/>
</dbReference>
<dbReference type="PANTHER" id="PTHR24185:SF1">
    <property type="entry name" value="CALCIUM-INDEPENDENT PHOSPHOLIPASE A2-GAMMA"/>
    <property type="match status" value="1"/>
</dbReference>
<feature type="short sequence motif" description="GXGXXG" evidence="4">
    <location>
        <begin position="51"/>
        <end position="56"/>
    </location>
</feature>
<dbReference type="OrthoDB" id="630895at2759"/>
<dbReference type="PROSITE" id="PS51635">
    <property type="entry name" value="PNPLA"/>
    <property type="match status" value="1"/>
</dbReference>
<keyword evidence="5" id="KW-1133">Transmembrane helix</keyword>
<dbReference type="InterPro" id="IPR016035">
    <property type="entry name" value="Acyl_Trfase/lysoPLipase"/>
</dbReference>
<evidence type="ECO:0000313" key="8">
    <source>
        <dbReference type="EnsemblMetazoa" id="HelroP76804"/>
    </source>
</evidence>
<dbReference type="InParanoid" id="T1G2P6"/>
<dbReference type="EnsemblMetazoa" id="HelroT76804">
    <property type="protein sequence ID" value="HelroP76804"/>
    <property type="gene ID" value="HelroG76804"/>
</dbReference>
<dbReference type="KEGG" id="hro:HELRODRAFT_76804"/>
<dbReference type="GO" id="GO:0019369">
    <property type="term" value="P:arachidonate metabolic process"/>
    <property type="evidence" value="ECO:0000318"/>
    <property type="project" value="GO_Central"/>
</dbReference>
<dbReference type="SUPFAM" id="SSF52151">
    <property type="entry name" value="FabD/lysophospholipase-like"/>
    <property type="match status" value="1"/>
</dbReference>
<organism evidence="8 9">
    <name type="scientific">Helobdella robusta</name>
    <name type="common">Californian leech</name>
    <dbReference type="NCBI Taxonomy" id="6412"/>
    <lineage>
        <taxon>Eukaryota</taxon>
        <taxon>Metazoa</taxon>
        <taxon>Spiralia</taxon>
        <taxon>Lophotrochozoa</taxon>
        <taxon>Annelida</taxon>
        <taxon>Clitellata</taxon>
        <taxon>Hirudinea</taxon>
        <taxon>Rhynchobdellida</taxon>
        <taxon>Glossiphoniidae</taxon>
        <taxon>Helobdella</taxon>
    </lineage>
</organism>
<reference evidence="9" key="1">
    <citation type="submission" date="2012-12" db="EMBL/GenBank/DDBJ databases">
        <authorList>
            <person name="Hellsten U."/>
            <person name="Grimwood J."/>
            <person name="Chapman J.A."/>
            <person name="Shapiro H."/>
            <person name="Aerts A."/>
            <person name="Otillar R.P."/>
            <person name="Terry A.Y."/>
            <person name="Boore J.L."/>
            <person name="Simakov O."/>
            <person name="Marletaz F."/>
            <person name="Cho S.-J."/>
            <person name="Edsinger-Gonzales E."/>
            <person name="Havlak P."/>
            <person name="Kuo D.-H."/>
            <person name="Larsson T."/>
            <person name="Lv J."/>
            <person name="Arendt D."/>
            <person name="Savage R."/>
            <person name="Osoegawa K."/>
            <person name="de Jong P."/>
            <person name="Lindberg D.R."/>
            <person name="Seaver E.C."/>
            <person name="Weisblat D.A."/>
            <person name="Putnam N.H."/>
            <person name="Grigoriev I.V."/>
            <person name="Rokhsar D.S."/>
        </authorList>
    </citation>
    <scope>NUCLEOTIDE SEQUENCE</scope>
</reference>
<dbReference type="OMA" id="GSHKHKL"/>
<dbReference type="InterPro" id="IPR002641">
    <property type="entry name" value="PNPLA_dom"/>
</dbReference>
<sequence>MRSEFSSNNINDDNNNNKLTTINNYINQSLCLLGHVEPLRHSGLRVLTLDGGGTRGLITINILKQLEQHTGRRIYELFDYVCGVSTGALIGIIAGAFRISLSKTEEIYKKFSRKMFARNRLAGVGKLFMSHAYYDTEFWEDLLQNNIGSRSFVDTMMDVECPKLSIVSTLMNAPRVQNYLFRNYNHPSDRPSRYWGSVEHRLWQSIRASSAAPGYFEEFELAGLIHQDGGLLTNNPTAVALHECKLLWPTAPIQCIVSIGTGKYEAKSSSDLAVKSSLKAKIMKIIESATDTEGVHMVLHDLLPPSTYFRFNPPLSEGFLMDETREEKWSLMLADSQMYCRKNQVGR</sequence>
<keyword evidence="5" id="KW-0472">Membrane</keyword>
<evidence type="ECO:0000256" key="3">
    <source>
        <dbReference type="ARBA" id="ARBA00023098"/>
    </source>
</evidence>
<feature type="short sequence motif" description="GXSXG" evidence="4">
    <location>
        <begin position="83"/>
        <end position="87"/>
    </location>
</feature>
<feature type="short sequence motif" description="DGA/G" evidence="4">
    <location>
        <begin position="228"/>
        <end position="230"/>
    </location>
</feature>
<dbReference type="GeneID" id="20215344"/>
<evidence type="ECO:0000313" key="7">
    <source>
        <dbReference type="EMBL" id="ESO07389.1"/>
    </source>
</evidence>
<dbReference type="InterPro" id="IPR045217">
    <property type="entry name" value="PNPLA8-like"/>
</dbReference>
<evidence type="ECO:0000256" key="1">
    <source>
        <dbReference type="ARBA" id="ARBA00022801"/>
    </source>
</evidence>
<protein>
    <recommendedName>
        <fullName evidence="6">PNPLA domain-containing protein</fullName>
    </recommendedName>
</protein>
<dbReference type="EMBL" id="AMQM01003667">
    <property type="status" value="NOT_ANNOTATED_CDS"/>
    <property type="molecule type" value="Genomic_DNA"/>
</dbReference>
<gene>
    <name evidence="8" type="primary">20215344</name>
    <name evidence="7" type="ORF">HELRODRAFT_76804</name>
</gene>
<feature type="active site" description="Nucleophile" evidence="4">
    <location>
        <position position="85"/>
    </location>
</feature>
<name>T1G2P6_HELRO</name>
<dbReference type="EMBL" id="KB096222">
    <property type="protein sequence ID" value="ESO07389.1"/>
    <property type="molecule type" value="Genomic_DNA"/>
</dbReference>
<feature type="transmembrane region" description="Helical" evidence="5">
    <location>
        <begin position="77"/>
        <end position="97"/>
    </location>
</feature>
<proteinExistence type="predicted"/>
<dbReference type="HOGENOM" id="CLU_000288_144_7_1"/>
<keyword evidence="2 4" id="KW-0442">Lipid degradation</keyword>
<keyword evidence="5" id="KW-0812">Transmembrane</keyword>